<evidence type="ECO:0000313" key="1">
    <source>
        <dbReference type="EMBL" id="PCS22934.1"/>
    </source>
</evidence>
<accession>A0A2A5T458</accession>
<protein>
    <submittedName>
        <fullName evidence="1">Uncharacterized protein</fullName>
    </submittedName>
</protein>
<reference evidence="2" key="1">
    <citation type="submission" date="2017-04" db="EMBL/GenBank/DDBJ databases">
        <title>Genome evolution of the luminous symbionts of deep sea anglerfish.</title>
        <authorList>
            <person name="Hendry T.A."/>
        </authorList>
    </citation>
    <scope>NUCLEOTIDE SEQUENCE [LARGE SCALE GENOMIC DNA]</scope>
</reference>
<dbReference type="Proteomes" id="UP000219020">
    <property type="component" value="Unassembled WGS sequence"/>
</dbReference>
<name>A0A2A5T458_9GAMM</name>
<organism evidence="1 2">
    <name type="scientific">Candidatus Enterovibrio escicola</name>
    <dbReference type="NCBI Taxonomy" id="1927127"/>
    <lineage>
        <taxon>Bacteria</taxon>
        <taxon>Pseudomonadati</taxon>
        <taxon>Pseudomonadota</taxon>
        <taxon>Gammaproteobacteria</taxon>
        <taxon>Vibrionales</taxon>
        <taxon>Vibrionaceae</taxon>
        <taxon>Enterovibrio</taxon>
    </lineage>
</organism>
<dbReference type="EMBL" id="NBYY01000013">
    <property type="protein sequence ID" value="PCS22934.1"/>
    <property type="molecule type" value="Genomic_DNA"/>
</dbReference>
<sequence>MYINKHFKPLRVAANLIYLRQNQHFHVDQIPYGQGSSPESWLQSRKLQINKEYFTSE</sequence>
<proteinExistence type="predicted"/>
<dbReference type="AlphaFoldDB" id="A0A2A5T458"/>
<comment type="caution">
    <text evidence="1">The sequence shown here is derived from an EMBL/GenBank/DDBJ whole genome shotgun (WGS) entry which is preliminary data.</text>
</comment>
<gene>
    <name evidence="1" type="ORF">BTN49_1492</name>
</gene>
<keyword evidence="2" id="KW-1185">Reference proteome</keyword>
<evidence type="ECO:0000313" key="2">
    <source>
        <dbReference type="Proteomes" id="UP000219020"/>
    </source>
</evidence>